<evidence type="ECO:0000313" key="1">
    <source>
        <dbReference type="EMBL" id="RZU22294.1"/>
    </source>
</evidence>
<name>A0A4Q7XGA6_9ACTN</name>
<sequence>MNPHKDDIWVMNTCTAAELLPHMLERFRLRYQDPLIFGDTNAPEGVVIPFELWRSLHNRALDEGDAPSDTKADPCG</sequence>
<accession>A0A4Q7XGA6</accession>
<dbReference type="EMBL" id="SHKR01000003">
    <property type="protein sequence ID" value="RZU22294.1"/>
    <property type="molecule type" value="Genomic_DNA"/>
</dbReference>
<dbReference type="OrthoDB" id="4288807at2"/>
<gene>
    <name evidence="1" type="ORF">EV645_0375</name>
</gene>
<proteinExistence type="predicted"/>
<evidence type="ECO:0000313" key="2">
    <source>
        <dbReference type="Proteomes" id="UP000292027"/>
    </source>
</evidence>
<reference evidence="1 2" key="1">
    <citation type="journal article" date="2015" name="Stand. Genomic Sci.">
        <title>Genomic Encyclopedia of Bacterial and Archaeal Type Strains, Phase III: the genomes of soil and plant-associated and newly described type strains.</title>
        <authorList>
            <person name="Whitman W.B."/>
            <person name="Woyke T."/>
            <person name="Klenk H.P."/>
            <person name="Zhou Y."/>
            <person name="Lilburn T.G."/>
            <person name="Beck B.J."/>
            <person name="De Vos P."/>
            <person name="Vandamme P."/>
            <person name="Eisen J.A."/>
            <person name="Garrity G."/>
            <person name="Hugenholtz P."/>
            <person name="Kyrpides N.C."/>
        </authorList>
    </citation>
    <scope>NUCLEOTIDE SEQUENCE [LARGE SCALE GENOMIC DNA]</scope>
    <source>
        <strain evidence="1 2">VKM Ac-2540</strain>
    </source>
</reference>
<dbReference type="Proteomes" id="UP000292027">
    <property type="component" value="Unassembled WGS sequence"/>
</dbReference>
<dbReference type="AlphaFoldDB" id="A0A4Q7XGA6"/>
<organism evidence="1 2">
    <name type="scientific">Kribbella rubisoli</name>
    <dbReference type="NCBI Taxonomy" id="3075929"/>
    <lineage>
        <taxon>Bacteria</taxon>
        <taxon>Bacillati</taxon>
        <taxon>Actinomycetota</taxon>
        <taxon>Actinomycetes</taxon>
        <taxon>Propionibacteriales</taxon>
        <taxon>Kribbellaceae</taxon>
        <taxon>Kribbella</taxon>
    </lineage>
</organism>
<dbReference type="RefSeq" id="WP_130439066.1">
    <property type="nucleotide sequence ID" value="NZ_SHKR01000003.1"/>
</dbReference>
<protein>
    <submittedName>
        <fullName evidence="1">Uncharacterized protein</fullName>
    </submittedName>
</protein>
<keyword evidence="2" id="KW-1185">Reference proteome</keyword>
<comment type="caution">
    <text evidence="1">The sequence shown here is derived from an EMBL/GenBank/DDBJ whole genome shotgun (WGS) entry which is preliminary data.</text>
</comment>